<proteinExistence type="predicted"/>
<protein>
    <submittedName>
        <fullName evidence="1">Uncharacterized protein</fullName>
    </submittedName>
</protein>
<dbReference type="AlphaFoldDB" id="U9SRR9"/>
<evidence type="ECO:0000313" key="1">
    <source>
        <dbReference type="EMBL" id="ERZ98589.1"/>
    </source>
</evidence>
<gene>
    <name evidence="1" type="ORF">GLOINDRAFT_10379</name>
</gene>
<accession>U9SRR9</accession>
<dbReference type="HOGENOM" id="CLU_2623263_0_0_1"/>
<sequence length="78" mass="9030">MVLTDRRTFFIKESLFKNTGHRLYFKAWTRTHQEFLACDRPASYFTMNSSVNNSVLRFIFHVLSPAGLKTLSTVGTIL</sequence>
<organism evidence="1">
    <name type="scientific">Rhizophagus irregularis (strain DAOM 181602 / DAOM 197198 / MUCL 43194)</name>
    <name type="common">Arbuscular mycorrhizal fungus</name>
    <name type="synonym">Glomus intraradices</name>
    <dbReference type="NCBI Taxonomy" id="747089"/>
    <lineage>
        <taxon>Eukaryota</taxon>
        <taxon>Fungi</taxon>
        <taxon>Fungi incertae sedis</taxon>
        <taxon>Mucoromycota</taxon>
        <taxon>Glomeromycotina</taxon>
        <taxon>Glomeromycetes</taxon>
        <taxon>Glomerales</taxon>
        <taxon>Glomeraceae</taxon>
        <taxon>Rhizophagus</taxon>
    </lineage>
</organism>
<name>U9SRR9_RHIID</name>
<reference evidence="1" key="1">
    <citation type="submission" date="2013-07" db="EMBL/GenBank/DDBJ databases">
        <title>The genome of an arbuscular mycorrhizal fungus provides insights into the evolution of the oldest plant symbiosis.</title>
        <authorList>
            <consortium name="DOE Joint Genome Institute"/>
            <person name="Tisserant E."/>
            <person name="Malbreil M."/>
            <person name="Kuo A."/>
            <person name="Kohler A."/>
            <person name="Symeonidi A."/>
            <person name="Balestrini R."/>
            <person name="Charron P."/>
            <person name="Duensing N."/>
            <person name="Frei-dit-Frey N."/>
            <person name="Gianinazzi-Pearson V."/>
            <person name="Gilbert B."/>
            <person name="Handa Y."/>
            <person name="Hijri M."/>
            <person name="Kaul R."/>
            <person name="Kawaguchi M."/>
            <person name="Krajinski F."/>
            <person name="Lammers P."/>
            <person name="Lapierre D."/>
            <person name="Masclaux F.G."/>
            <person name="Murat C."/>
            <person name="Morin E."/>
            <person name="Ndikumana S."/>
            <person name="Pagni M."/>
            <person name="Petitpierre D."/>
            <person name="Requena N."/>
            <person name="Rosikiewicz P."/>
            <person name="Riley R."/>
            <person name="Saito K."/>
            <person name="San Clemente H."/>
            <person name="Shapiro H."/>
            <person name="van Tuinen D."/>
            <person name="Becard G."/>
            <person name="Bonfante P."/>
            <person name="Paszkowski U."/>
            <person name="Shachar-Hill Y."/>
            <person name="Young J.P."/>
            <person name="Sanders I.R."/>
            <person name="Henrissat B."/>
            <person name="Rensing S.A."/>
            <person name="Grigoriev I.V."/>
            <person name="Corradi N."/>
            <person name="Roux C."/>
            <person name="Martin F."/>
        </authorList>
    </citation>
    <scope>NUCLEOTIDE SEQUENCE</scope>
    <source>
        <strain evidence="1">DAOM 197198</strain>
    </source>
</reference>
<dbReference type="EMBL" id="KI298633">
    <property type="protein sequence ID" value="ERZ98589.1"/>
    <property type="molecule type" value="Genomic_DNA"/>
</dbReference>